<dbReference type="Pfam" id="PF04784">
    <property type="entry name" value="DUF547"/>
    <property type="match status" value="1"/>
</dbReference>
<dbReference type="InterPro" id="IPR002109">
    <property type="entry name" value="Glutaredoxin"/>
</dbReference>
<dbReference type="SUPFAM" id="SSF52833">
    <property type="entry name" value="Thioredoxin-like"/>
    <property type="match status" value="1"/>
</dbReference>
<dbReference type="Pfam" id="PF00462">
    <property type="entry name" value="Glutaredoxin"/>
    <property type="match status" value="1"/>
</dbReference>
<name>A0A835YJN3_9CHLO</name>
<evidence type="ECO:0008006" key="5">
    <source>
        <dbReference type="Google" id="ProtNLM"/>
    </source>
</evidence>
<dbReference type="PROSITE" id="PS51354">
    <property type="entry name" value="GLUTAREDOXIN_2"/>
    <property type="match status" value="1"/>
</dbReference>
<organism evidence="3 4">
    <name type="scientific">Edaphochlamys debaryana</name>
    <dbReference type="NCBI Taxonomy" id="47281"/>
    <lineage>
        <taxon>Eukaryota</taxon>
        <taxon>Viridiplantae</taxon>
        <taxon>Chlorophyta</taxon>
        <taxon>core chlorophytes</taxon>
        <taxon>Chlorophyceae</taxon>
        <taxon>CS clade</taxon>
        <taxon>Chlamydomonadales</taxon>
        <taxon>Chlamydomonadales incertae sedis</taxon>
        <taxon>Edaphochlamys</taxon>
    </lineage>
</organism>
<dbReference type="PANTHER" id="PTHR46361:SF3">
    <property type="entry name" value="ELECTRON CARRIER_ PROTEIN DISULFIDE OXIDOREDUCTASE"/>
    <property type="match status" value="1"/>
</dbReference>
<dbReference type="AlphaFoldDB" id="A0A835YJN3"/>
<dbReference type="Gene3D" id="3.40.30.10">
    <property type="entry name" value="Glutaredoxin"/>
    <property type="match status" value="1"/>
</dbReference>
<dbReference type="InterPro" id="IPR006869">
    <property type="entry name" value="DUF547"/>
</dbReference>
<evidence type="ECO:0000313" key="4">
    <source>
        <dbReference type="Proteomes" id="UP000612055"/>
    </source>
</evidence>
<accession>A0A835YJN3</accession>
<evidence type="ECO:0000259" key="2">
    <source>
        <dbReference type="Pfam" id="PF04784"/>
    </source>
</evidence>
<gene>
    <name evidence="3" type="ORF">HYH03_000678</name>
</gene>
<dbReference type="Proteomes" id="UP000612055">
    <property type="component" value="Unassembled WGS sequence"/>
</dbReference>
<dbReference type="PRINTS" id="PR00160">
    <property type="entry name" value="GLUTAREDOXIN"/>
</dbReference>
<dbReference type="OrthoDB" id="418495at2759"/>
<proteinExistence type="predicted"/>
<keyword evidence="4" id="KW-1185">Reference proteome</keyword>
<evidence type="ECO:0000259" key="1">
    <source>
        <dbReference type="Pfam" id="PF00462"/>
    </source>
</evidence>
<reference evidence="3" key="1">
    <citation type="journal article" date="2020" name="bioRxiv">
        <title>Comparative genomics of Chlamydomonas.</title>
        <authorList>
            <person name="Craig R.J."/>
            <person name="Hasan A.R."/>
            <person name="Ness R.W."/>
            <person name="Keightley P.D."/>
        </authorList>
    </citation>
    <scope>NUCLEOTIDE SEQUENCE</scope>
    <source>
        <strain evidence="3">CCAP 11/70</strain>
    </source>
</reference>
<dbReference type="CDD" id="cd02066">
    <property type="entry name" value="GRX_family"/>
    <property type="match status" value="1"/>
</dbReference>
<comment type="caution">
    <text evidence="3">The sequence shown here is derived from an EMBL/GenBank/DDBJ whole genome shotgun (WGS) entry which is preliminary data.</text>
</comment>
<feature type="domain" description="DUF547" evidence="2">
    <location>
        <begin position="322"/>
        <end position="459"/>
    </location>
</feature>
<sequence>MAASATVVSGATAAEDAFVASVASAAVAVMTTPACPYCKRAKEALTGAGVPYVNVDVGGDEALRQAVREVSGSRTVPQVFVGGSSFGGCDSLLAGLADGSFTRALEAARAGAAPAVPPGLLERIRAAAASARGAEAAPSAGGDPRLLALAERLGRAPAQGGIARSDTAVGSRTLRTFRARALTDWLAAAGEADPAATVRALLAARLAAPAAADAAAADAAAAAVARGEGVSAGGGEGPLLMLTAEAPAPTLGEPLNVGFFWTGPARPASEVASSLRGLILELYDAHLSPDGRSVSYGAIRADPRFARFVAATAELQKVDLSPLPRSELMALGLNLYNALIVHALVALRMTRMGSAERATFFSRTAKYCIGGLDYTADDLEQGMLRGNRAGASNLFNLLGLHGLAGGHWRRDDPRAAKVVSPVDPRIHFALVCGAKSCPPIKLYAAANLEEGLAAAAEAFCGGEVAVDAAKREVRLSKIFKWYAVDFGASKLDRLTTIASFLAPPARREQLLALVADERAGRGNVRVSYSEYDWSLNGTD</sequence>
<dbReference type="InterPro" id="IPR014025">
    <property type="entry name" value="Glutaredoxin_subgr"/>
</dbReference>
<protein>
    <recommendedName>
        <fullName evidence="5">Glutaredoxin domain-containing protein</fullName>
    </recommendedName>
</protein>
<dbReference type="InterPro" id="IPR036249">
    <property type="entry name" value="Thioredoxin-like_sf"/>
</dbReference>
<feature type="domain" description="Glutaredoxin" evidence="1">
    <location>
        <begin position="27"/>
        <end position="84"/>
    </location>
</feature>
<evidence type="ECO:0000313" key="3">
    <source>
        <dbReference type="EMBL" id="KAG2502191.1"/>
    </source>
</evidence>
<dbReference type="EMBL" id="JAEHOE010000001">
    <property type="protein sequence ID" value="KAG2502191.1"/>
    <property type="molecule type" value="Genomic_DNA"/>
</dbReference>
<dbReference type="PANTHER" id="PTHR46361">
    <property type="entry name" value="ELECTRON CARRIER/ PROTEIN DISULFIDE OXIDOREDUCTASE"/>
    <property type="match status" value="1"/>
</dbReference>